<name>A0A098SBG3_9BACT</name>
<keyword evidence="2" id="KW-0812">Transmembrane</keyword>
<keyword evidence="2" id="KW-1133">Transmembrane helix</keyword>
<protein>
    <submittedName>
        <fullName evidence="3">Uncharacterized protein</fullName>
    </submittedName>
</protein>
<dbReference type="AlphaFoldDB" id="A0A098SBG3"/>
<dbReference type="RefSeq" id="WP_044216286.1">
    <property type="nucleotide sequence ID" value="NZ_JBKAGJ010000052.1"/>
</dbReference>
<dbReference type="STRING" id="1524460.IX84_02625"/>
<evidence type="ECO:0000313" key="4">
    <source>
        <dbReference type="Proteomes" id="UP000029736"/>
    </source>
</evidence>
<gene>
    <name evidence="3" type="ORF">IX84_02625</name>
</gene>
<organism evidence="3 4">
    <name type="scientific">Phaeodactylibacter xiamenensis</name>
    <dbReference type="NCBI Taxonomy" id="1524460"/>
    <lineage>
        <taxon>Bacteria</taxon>
        <taxon>Pseudomonadati</taxon>
        <taxon>Bacteroidota</taxon>
        <taxon>Saprospiria</taxon>
        <taxon>Saprospirales</taxon>
        <taxon>Haliscomenobacteraceae</taxon>
        <taxon>Phaeodactylibacter</taxon>
    </lineage>
</organism>
<feature type="transmembrane region" description="Helical" evidence="2">
    <location>
        <begin position="36"/>
        <end position="53"/>
    </location>
</feature>
<reference evidence="3 4" key="1">
    <citation type="journal article" date="2014" name="Int. J. Syst. Evol. Microbiol.">
        <title>Phaeodactylibacter xiamenensis gen. nov., sp. nov., a member of the family Saprospiraceae isolated from the marine alga Phaeodactylum tricornutum.</title>
        <authorList>
            <person name="Chen Z.Jr."/>
            <person name="Lei X."/>
            <person name="Lai Q."/>
            <person name="Li Y."/>
            <person name="Zhang B."/>
            <person name="Zhang J."/>
            <person name="Zhang H."/>
            <person name="Yang L."/>
            <person name="Zheng W."/>
            <person name="Tian Y."/>
            <person name="Yu Z."/>
            <person name="Xu H.Jr."/>
            <person name="Zheng T."/>
        </authorList>
    </citation>
    <scope>NUCLEOTIDE SEQUENCE [LARGE SCALE GENOMIC DNA]</scope>
    <source>
        <strain evidence="3 4">KD52</strain>
    </source>
</reference>
<sequence>MQITKHTGSGTVQRTAPITDAEETPTQNEQSGLQKAAIAIACLSFFPVVYLIGKAVMNILG</sequence>
<dbReference type="Proteomes" id="UP000029736">
    <property type="component" value="Unassembled WGS sequence"/>
</dbReference>
<accession>A0A098SBG3</accession>
<feature type="compositionally biased region" description="Polar residues" evidence="1">
    <location>
        <begin position="1"/>
        <end position="16"/>
    </location>
</feature>
<evidence type="ECO:0000256" key="2">
    <source>
        <dbReference type="SAM" id="Phobius"/>
    </source>
</evidence>
<keyword evidence="4" id="KW-1185">Reference proteome</keyword>
<dbReference type="EMBL" id="JPOS01000006">
    <property type="protein sequence ID" value="KGE89490.1"/>
    <property type="molecule type" value="Genomic_DNA"/>
</dbReference>
<feature type="region of interest" description="Disordered" evidence="1">
    <location>
        <begin position="1"/>
        <end position="30"/>
    </location>
</feature>
<comment type="caution">
    <text evidence="3">The sequence shown here is derived from an EMBL/GenBank/DDBJ whole genome shotgun (WGS) entry which is preliminary data.</text>
</comment>
<evidence type="ECO:0000256" key="1">
    <source>
        <dbReference type="SAM" id="MobiDB-lite"/>
    </source>
</evidence>
<evidence type="ECO:0000313" key="3">
    <source>
        <dbReference type="EMBL" id="KGE89490.1"/>
    </source>
</evidence>
<keyword evidence="2" id="KW-0472">Membrane</keyword>
<proteinExistence type="predicted"/>